<accession>A0A3N6NX02</accession>
<dbReference type="Gene3D" id="3.40.50.150">
    <property type="entry name" value="Vaccinia Virus protein VP39"/>
    <property type="match status" value="1"/>
</dbReference>
<dbReference type="AlphaFoldDB" id="A0A3N6NX02"/>
<evidence type="ECO:0000313" key="2">
    <source>
        <dbReference type="Proteomes" id="UP000269154"/>
    </source>
</evidence>
<dbReference type="RefSeq" id="WP_124143674.1">
    <property type="nucleotide sequence ID" value="NZ_CAWOKI010000362.1"/>
</dbReference>
<name>A0A3N6NX02_9CYAN</name>
<dbReference type="InterPro" id="IPR029063">
    <property type="entry name" value="SAM-dependent_MTases_sf"/>
</dbReference>
<keyword evidence="2" id="KW-1185">Reference proteome</keyword>
<dbReference type="EMBL" id="RCBY01000262">
    <property type="protein sequence ID" value="RQH27408.1"/>
    <property type="molecule type" value="Genomic_DNA"/>
</dbReference>
<organism evidence="1 2">
    <name type="scientific">Okeania hirsuta</name>
    <dbReference type="NCBI Taxonomy" id="1458930"/>
    <lineage>
        <taxon>Bacteria</taxon>
        <taxon>Bacillati</taxon>
        <taxon>Cyanobacteriota</taxon>
        <taxon>Cyanophyceae</taxon>
        <taxon>Oscillatoriophycideae</taxon>
        <taxon>Oscillatoriales</taxon>
        <taxon>Microcoleaceae</taxon>
        <taxon>Okeania</taxon>
    </lineage>
</organism>
<sequence>MNQAKFIKKKLNAKFTIEKNDELIVEIEGIKVNVQTAEELSIIWEIFWLGIYTFIYDRPVVMLDIGMNVGLASLYFASQENVKSIWSYETFNVTDKQALHNFDLNPDISLKIKPFSYGIADAEKK</sequence>
<protein>
    <recommendedName>
        <fullName evidence="3">FkbM family methyltransferase</fullName>
    </recommendedName>
</protein>
<dbReference type="Proteomes" id="UP000269154">
    <property type="component" value="Unassembled WGS sequence"/>
</dbReference>
<evidence type="ECO:0008006" key="3">
    <source>
        <dbReference type="Google" id="ProtNLM"/>
    </source>
</evidence>
<dbReference type="OrthoDB" id="7542440at2"/>
<comment type="caution">
    <text evidence="1">The sequence shown here is derived from an EMBL/GenBank/DDBJ whole genome shotgun (WGS) entry which is preliminary data.</text>
</comment>
<reference evidence="1 2" key="1">
    <citation type="journal article" date="2018" name="ACS Chem. Biol.">
        <title>Ketoreductase domain dysfunction expands chemodiversity: malyngamide biosynthesis in the cyanobacterium Okeania hirsuta.</title>
        <authorList>
            <person name="Moss N.A."/>
            <person name="Leao T."/>
            <person name="Rankin M."/>
            <person name="McCullough T.M."/>
            <person name="Qu P."/>
            <person name="Korobeynikov A."/>
            <person name="Smith J.L."/>
            <person name="Gerwick L."/>
            <person name="Gerwick W.H."/>
        </authorList>
    </citation>
    <scope>NUCLEOTIDE SEQUENCE [LARGE SCALE GENOMIC DNA]</scope>
    <source>
        <strain evidence="1 2">PAB10Feb10-1</strain>
    </source>
</reference>
<dbReference type="SUPFAM" id="SSF53335">
    <property type="entry name" value="S-adenosyl-L-methionine-dependent methyltransferases"/>
    <property type="match status" value="1"/>
</dbReference>
<proteinExistence type="predicted"/>
<gene>
    <name evidence="1" type="ORF">D5R40_27890</name>
</gene>
<evidence type="ECO:0000313" key="1">
    <source>
        <dbReference type="EMBL" id="RQH27408.1"/>
    </source>
</evidence>